<gene>
    <name evidence="7" type="ORF">UU72_C0021G0005</name>
</gene>
<dbReference type="Pfam" id="PF00213">
    <property type="entry name" value="OSCP"/>
    <property type="match status" value="1"/>
</dbReference>
<evidence type="ECO:0000256" key="1">
    <source>
        <dbReference type="ARBA" id="ARBA00004370"/>
    </source>
</evidence>
<organism evidence="7 8">
    <name type="scientific">candidate division WWE3 bacterium GW2011_GWB1_41_6</name>
    <dbReference type="NCBI Taxonomy" id="1619112"/>
    <lineage>
        <taxon>Bacteria</taxon>
        <taxon>Katanobacteria</taxon>
    </lineage>
</organism>
<sequence>MKLLVTARESENILEESDTLLRSLYKVEDGNFDNEYPRTTSIKPLFEELHVDVRNKQQVEKALNDIRDTLKDSQKIQLTVAFVPNEKFLDKLKIWTEQNVGTNVILDIRIDSGILGGVKLVFNGLYKDFSLIAKLSNYFKEYNNVSQLPR</sequence>
<comment type="caution">
    <text evidence="7">The sequence shown here is derived from an EMBL/GenBank/DDBJ whole genome shotgun (WGS) entry which is preliminary data.</text>
</comment>
<reference evidence="7 8" key="1">
    <citation type="journal article" date="2015" name="Nature">
        <title>rRNA introns, odd ribosomes, and small enigmatic genomes across a large radiation of phyla.</title>
        <authorList>
            <person name="Brown C.T."/>
            <person name="Hug L.A."/>
            <person name="Thomas B.C."/>
            <person name="Sharon I."/>
            <person name="Castelle C.J."/>
            <person name="Singh A."/>
            <person name="Wilkins M.J."/>
            <person name="Williams K.H."/>
            <person name="Banfield J.F."/>
        </authorList>
    </citation>
    <scope>NUCLEOTIDE SEQUENCE [LARGE SCALE GENOMIC DNA]</scope>
</reference>
<keyword evidence="3" id="KW-0375">Hydrogen ion transport</keyword>
<keyword evidence="2" id="KW-0813">Transport</keyword>
<keyword evidence="6" id="KW-0066">ATP synthesis</keyword>
<dbReference type="Proteomes" id="UP000034163">
    <property type="component" value="Unassembled WGS sequence"/>
</dbReference>
<dbReference type="GO" id="GO:0016020">
    <property type="term" value="C:membrane"/>
    <property type="evidence" value="ECO:0007669"/>
    <property type="project" value="UniProtKB-SubCell"/>
</dbReference>
<evidence type="ECO:0000256" key="4">
    <source>
        <dbReference type="ARBA" id="ARBA00023065"/>
    </source>
</evidence>
<evidence type="ECO:0000256" key="3">
    <source>
        <dbReference type="ARBA" id="ARBA00022781"/>
    </source>
</evidence>
<protein>
    <submittedName>
        <fullName evidence="7">Uncharacterized protein</fullName>
    </submittedName>
</protein>
<evidence type="ECO:0000256" key="2">
    <source>
        <dbReference type="ARBA" id="ARBA00022448"/>
    </source>
</evidence>
<comment type="subcellular location">
    <subcellularLocation>
        <location evidence="1">Membrane</location>
    </subcellularLocation>
</comment>
<dbReference type="AlphaFoldDB" id="A0A0G0ZTV8"/>
<evidence type="ECO:0000313" key="8">
    <source>
        <dbReference type="Proteomes" id="UP000034163"/>
    </source>
</evidence>
<evidence type="ECO:0000256" key="6">
    <source>
        <dbReference type="ARBA" id="ARBA00023310"/>
    </source>
</evidence>
<dbReference type="InterPro" id="IPR000711">
    <property type="entry name" value="ATPase_OSCP/dsu"/>
</dbReference>
<evidence type="ECO:0000313" key="7">
    <source>
        <dbReference type="EMBL" id="KKS16458.1"/>
    </source>
</evidence>
<name>A0A0G0ZTV8_UNCKA</name>
<dbReference type="EMBL" id="LCBS01000021">
    <property type="protein sequence ID" value="KKS16458.1"/>
    <property type="molecule type" value="Genomic_DNA"/>
</dbReference>
<keyword evidence="4" id="KW-0406">Ion transport</keyword>
<evidence type="ECO:0000256" key="5">
    <source>
        <dbReference type="ARBA" id="ARBA00023136"/>
    </source>
</evidence>
<keyword evidence="5" id="KW-0472">Membrane</keyword>
<proteinExistence type="predicted"/>
<accession>A0A0G0ZTV8</accession>
<dbReference type="GO" id="GO:0046933">
    <property type="term" value="F:proton-transporting ATP synthase activity, rotational mechanism"/>
    <property type="evidence" value="ECO:0007669"/>
    <property type="project" value="InterPro"/>
</dbReference>